<gene>
    <name evidence="3" type="ORF">MCOR_30213</name>
</gene>
<accession>A0A6J8CKE0</accession>
<keyword evidence="4" id="KW-1185">Reference proteome</keyword>
<feature type="region of interest" description="Disordered" evidence="2">
    <location>
        <begin position="369"/>
        <end position="418"/>
    </location>
</feature>
<dbReference type="Gene3D" id="2.120.10.30">
    <property type="entry name" value="TolB, C-terminal domain"/>
    <property type="match status" value="1"/>
</dbReference>
<name>A0A6J8CKE0_MYTCO</name>
<keyword evidence="1" id="KW-0175">Coiled coil</keyword>
<dbReference type="AlphaFoldDB" id="A0A6J8CKE0"/>
<dbReference type="OrthoDB" id="6104407at2759"/>
<feature type="compositionally biased region" description="Basic and acidic residues" evidence="2">
    <location>
        <begin position="393"/>
        <end position="406"/>
    </location>
</feature>
<dbReference type="EMBL" id="CACVKT020005545">
    <property type="protein sequence ID" value="CAC5395552.1"/>
    <property type="molecule type" value="Genomic_DNA"/>
</dbReference>
<dbReference type="SUPFAM" id="SSF101898">
    <property type="entry name" value="NHL repeat"/>
    <property type="match status" value="1"/>
</dbReference>
<sequence length="418" mass="47226">MKDVYNEMRPANMISKVNHASCIGILSLENVIQTAKTSVLLESLKENLKYIKMNAERVVKDRKQNLVEIQNQRQKFHDEIKQVRNKINEHLDSLEQQILQNLYAAEEKVKSQMDDLLGKLAEHKGKLDLLQTNMSAINEYVSDLQTFLGSKMIETEIKKNEIFMQSLFENGRLQKIDLNCKIEDNLSDVLYTVTSFGSISVESSSPLVVLQTEKDKQAQMRTFHCVPPKTINDIKMTLKRKFEFTTVTGCSFSSKGDIFLVDYANKRLLDLKEDGTLKKGISLSNQHPSDVTCIDDKTVAVSFPYSNQIQIINILPKTIERMVKTTSYCHGICYRDGHLLYCNNGIVEKTFKDGRAEARNMADMHPCENENEARGRTSASIQNGDANNQDGDVYNKDGGVNKKDGGKCLCAGDPTDDD</sequence>
<reference evidence="3 4" key="1">
    <citation type="submission" date="2020-06" db="EMBL/GenBank/DDBJ databases">
        <authorList>
            <person name="Li R."/>
            <person name="Bekaert M."/>
        </authorList>
    </citation>
    <scope>NUCLEOTIDE SEQUENCE [LARGE SCALE GENOMIC DNA]</scope>
    <source>
        <strain evidence="4">wild</strain>
    </source>
</reference>
<feature type="compositionally biased region" description="Polar residues" evidence="2">
    <location>
        <begin position="377"/>
        <end position="390"/>
    </location>
</feature>
<evidence type="ECO:0000256" key="2">
    <source>
        <dbReference type="SAM" id="MobiDB-lite"/>
    </source>
</evidence>
<dbReference type="InterPro" id="IPR011042">
    <property type="entry name" value="6-blade_b-propeller_TolB-like"/>
</dbReference>
<evidence type="ECO:0000313" key="4">
    <source>
        <dbReference type="Proteomes" id="UP000507470"/>
    </source>
</evidence>
<proteinExistence type="predicted"/>
<evidence type="ECO:0000313" key="3">
    <source>
        <dbReference type="EMBL" id="CAC5395552.1"/>
    </source>
</evidence>
<dbReference type="Proteomes" id="UP000507470">
    <property type="component" value="Unassembled WGS sequence"/>
</dbReference>
<organism evidence="3 4">
    <name type="scientific">Mytilus coruscus</name>
    <name type="common">Sea mussel</name>
    <dbReference type="NCBI Taxonomy" id="42192"/>
    <lineage>
        <taxon>Eukaryota</taxon>
        <taxon>Metazoa</taxon>
        <taxon>Spiralia</taxon>
        <taxon>Lophotrochozoa</taxon>
        <taxon>Mollusca</taxon>
        <taxon>Bivalvia</taxon>
        <taxon>Autobranchia</taxon>
        <taxon>Pteriomorphia</taxon>
        <taxon>Mytilida</taxon>
        <taxon>Mytiloidea</taxon>
        <taxon>Mytilidae</taxon>
        <taxon>Mytilinae</taxon>
        <taxon>Mytilus</taxon>
    </lineage>
</organism>
<evidence type="ECO:0000256" key="1">
    <source>
        <dbReference type="SAM" id="Coils"/>
    </source>
</evidence>
<protein>
    <submittedName>
        <fullName evidence="3">Uncharacterized protein</fullName>
    </submittedName>
</protein>
<feature type="coiled-coil region" evidence="1">
    <location>
        <begin position="52"/>
        <end position="133"/>
    </location>
</feature>